<organism evidence="1 2">
    <name type="scientific">Methylocapsa polymorpha</name>
    <dbReference type="NCBI Taxonomy" id="3080828"/>
    <lineage>
        <taxon>Bacteria</taxon>
        <taxon>Pseudomonadati</taxon>
        <taxon>Pseudomonadota</taxon>
        <taxon>Alphaproteobacteria</taxon>
        <taxon>Hyphomicrobiales</taxon>
        <taxon>Beijerinckiaceae</taxon>
        <taxon>Methylocapsa</taxon>
    </lineage>
</organism>
<accession>A0ABZ0HTQ9</accession>
<proteinExistence type="predicted"/>
<protein>
    <submittedName>
        <fullName evidence="1">ParB/Srx family N-terminal domain-containing protein</fullName>
    </submittedName>
</protein>
<name>A0ABZ0HTQ9_9HYPH</name>
<keyword evidence="2" id="KW-1185">Reference proteome</keyword>
<dbReference type="Proteomes" id="UP001626536">
    <property type="component" value="Chromosome"/>
</dbReference>
<sequence length="133" mass="15130">MRFAFPRLPAEFEIPDDWWKDAGITGFKPSSPAYRSTAAVTHTIPLRDIEPPFRFPEYPKDFRGFERDRLIRILKGFVADDEIEPVPILVLPSLADISTPPFKYRVLDGVHRFYASVAAGFEYLPVAASECLV</sequence>
<dbReference type="InterPro" id="IPR036086">
    <property type="entry name" value="ParB/Sulfiredoxin_sf"/>
</dbReference>
<dbReference type="EMBL" id="CP136862">
    <property type="protein sequence ID" value="WOJ89251.1"/>
    <property type="molecule type" value="Genomic_DNA"/>
</dbReference>
<gene>
    <name evidence="1" type="ORF">RZS28_15825</name>
</gene>
<dbReference type="RefSeq" id="WP_407338694.1">
    <property type="nucleotide sequence ID" value="NZ_CP136862.1"/>
</dbReference>
<reference evidence="1 2" key="1">
    <citation type="submission" date="2023-10" db="EMBL/GenBank/DDBJ databases">
        <title>Novel methanotroph of the genus Methylocapsa from a subarctic wetland.</title>
        <authorList>
            <person name="Belova S.E."/>
            <person name="Oshkin I.Y."/>
            <person name="Miroshnikov K."/>
            <person name="Dedysh S.N."/>
        </authorList>
    </citation>
    <scope>NUCLEOTIDE SEQUENCE [LARGE SCALE GENOMIC DNA]</scope>
    <source>
        <strain evidence="1 2">RX1</strain>
    </source>
</reference>
<dbReference type="CDD" id="cd16387">
    <property type="entry name" value="ParB_N_Srx"/>
    <property type="match status" value="1"/>
</dbReference>
<dbReference type="SUPFAM" id="SSF110849">
    <property type="entry name" value="ParB/Sulfiredoxin"/>
    <property type="match status" value="1"/>
</dbReference>
<evidence type="ECO:0000313" key="2">
    <source>
        <dbReference type="Proteomes" id="UP001626536"/>
    </source>
</evidence>
<evidence type="ECO:0000313" key="1">
    <source>
        <dbReference type="EMBL" id="WOJ89251.1"/>
    </source>
</evidence>